<accession>A0ABN7P0H6</accession>
<keyword evidence="2" id="KW-1185">Reference proteome</keyword>
<comment type="caution">
    <text evidence="1">The sequence shown here is derived from an EMBL/GenBank/DDBJ whole genome shotgun (WGS) entry which is preliminary data.</text>
</comment>
<evidence type="ECO:0000313" key="2">
    <source>
        <dbReference type="Proteomes" id="UP001153148"/>
    </source>
</evidence>
<protein>
    <submittedName>
        <fullName evidence="1">Uncharacterized protein</fullName>
    </submittedName>
</protein>
<dbReference type="Proteomes" id="UP001153148">
    <property type="component" value="Unassembled WGS sequence"/>
</dbReference>
<evidence type="ECO:0000313" key="1">
    <source>
        <dbReference type="EMBL" id="CAG2059345.1"/>
    </source>
</evidence>
<gene>
    <name evidence="1" type="ORF">TPAB3V08_LOCUS6309</name>
</gene>
<reference evidence="1" key="1">
    <citation type="submission" date="2021-03" db="EMBL/GenBank/DDBJ databases">
        <authorList>
            <person name="Tran Van P."/>
        </authorList>
    </citation>
    <scope>NUCLEOTIDE SEQUENCE</scope>
</reference>
<sequence length="151" mass="17256">MITPHLCRLFQTSGILLHELQIIRAQLTDQELKEEVSLLIEAIAASPNVINLRGFITVNRELLTTESNPDLPVLSRQVYCESDVLDPPKWATTELIEWMFSILVSHLVILLQFHYSFSDATKTNPPNYSLSTNSYNFSSEDYSTTTDYTRD</sequence>
<dbReference type="EMBL" id="CAJPIN010009248">
    <property type="protein sequence ID" value="CAG2059345.1"/>
    <property type="molecule type" value="Genomic_DNA"/>
</dbReference>
<organism evidence="1 2">
    <name type="scientific">Timema podura</name>
    <name type="common">Walking stick</name>
    <dbReference type="NCBI Taxonomy" id="61482"/>
    <lineage>
        <taxon>Eukaryota</taxon>
        <taxon>Metazoa</taxon>
        <taxon>Ecdysozoa</taxon>
        <taxon>Arthropoda</taxon>
        <taxon>Hexapoda</taxon>
        <taxon>Insecta</taxon>
        <taxon>Pterygota</taxon>
        <taxon>Neoptera</taxon>
        <taxon>Polyneoptera</taxon>
        <taxon>Phasmatodea</taxon>
        <taxon>Timematodea</taxon>
        <taxon>Timematoidea</taxon>
        <taxon>Timematidae</taxon>
        <taxon>Timema</taxon>
    </lineage>
</organism>
<proteinExistence type="predicted"/>
<name>A0ABN7P0H6_TIMPD</name>